<feature type="region of interest" description="Disordered" evidence="1">
    <location>
        <begin position="46"/>
        <end position="75"/>
    </location>
</feature>
<keyword evidence="3" id="KW-1185">Reference proteome</keyword>
<organism evidence="2 3">
    <name type="scientific">Pristionchus entomophagus</name>
    <dbReference type="NCBI Taxonomy" id="358040"/>
    <lineage>
        <taxon>Eukaryota</taxon>
        <taxon>Metazoa</taxon>
        <taxon>Ecdysozoa</taxon>
        <taxon>Nematoda</taxon>
        <taxon>Chromadorea</taxon>
        <taxon>Rhabditida</taxon>
        <taxon>Rhabditina</taxon>
        <taxon>Diplogasteromorpha</taxon>
        <taxon>Diplogasteroidea</taxon>
        <taxon>Neodiplogasteridae</taxon>
        <taxon>Pristionchus</taxon>
    </lineage>
</organism>
<evidence type="ECO:0000313" key="3">
    <source>
        <dbReference type="Proteomes" id="UP001432027"/>
    </source>
</evidence>
<proteinExistence type="predicted"/>
<protein>
    <submittedName>
        <fullName evidence="2">Uncharacterized protein</fullName>
    </submittedName>
</protein>
<reference evidence="2" key="1">
    <citation type="submission" date="2023-10" db="EMBL/GenBank/DDBJ databases">
        <title>Genome assembly of Pristionchus species.</title>
        <authorList>
            <person name="Yoshida K."/>
            <person name="Sommer R.J."/>
        </authorList>
    </citation>
    <scope>NUCLEOTIDE SEQUENCE</scope>
    <source>
        <strain evidence="2">RS0144</strain>
    </source>
</reference>
<dbReference type="AlphaFoldDB" id="A0AAV5SXY0"/>
<accession>A0AAV5SXY0</accession>
<name>A0AAV5SXY0_9BILA</name>
<comment type="caution">
    <text evidence="2">The sequence shown here is derived from an EMBL/GenBank/DDBJ whole genome shotgun (WGS) entry which is preliminary data.</text>
</comment>
<dbReference type="EMBL" id="BTSX01000003">
    <property type="protein sequence ID" value="GMS88066.1"/>
    <property type="molecule type" value="Genomic_DNA"/>
</dbReference>
<evidence type="ECO:0000256" key="1">
    <source>
        <dbReference type="SAM" id="MobiDB-lite"/>
    </source>
</evidence>
<gene>
    <name evidence="2" type="ORF">PENTCL1PPCAC_10241</name>
</gene>
<feature type="non-terminal residue" evidence="2">
    <location>
        <position position="1"/>
    </location>
</feature>
<evidence type="ECO:0000313" key="2">
    <source>
        <dbReference type="EMBL" id="GMS88066.1"/>
    </source>
</evidence>
<dbReference type="Proteomes" id="UP001432027">
    <property type="component" value="Unassembled WGS sequence"/>
</dbReference>
<sequence length="75" mass="8401">TSKESVSKSLAHAHSFSMIPIQCAIDEIKEILSISRGYASSISRNLSRKSRYPEPVHRLKLPSAMGDRPRKSSFQ</sequence>